<evidence type="ECO:0000313" key="2">
    <source>
        <dbReference type="Proteomes" id="UP000182725"/>
    </source>
</evidence>
<dbReference type="EMBL" id="FNTV01000001">
    <property type="protein sequence ID" value="SEE86582.1"/>
    <property type="molecule type" value="Genomic_DNA"/>
</dbReference>
<sequence>MKELRNIPLWAMILSLCVAAAAATFVVIGLFHALTGAGVTQVFLDAVIAGALTLGAWSVAVKGNPALSKHRDNPPNRRSPLEW</sequence>
<organism evidence="1 2">
    <name type="scientific">Arthrobacter alpinus</name>
    <dbReference type="NCBI Taxonomy" id="656366"/>
    <lineage>
        <taxon>Bacteria</taxon>
        <taxon>Bacillati</taxon>
        <taxon>Actinomycetota</taxon>
        <taxon>Actinomycetes</taxon>
        <taxon>Micrococcales</taxon>
        <taxon>Micrococcaceae</taxon>
        <taxon>Arthrobacter</taxon>
    </lineage>
</organism>
<dbReference type="Proteomes" id="UP000182725">
    <property type="component" value="Unassembled WGS sequence"/>
</dbReference>
<evidence type="ECO:0000313" key="1">
    <source>
        <dbReference type="EMBL" id="SEE86582.1"/>
    </source>
</evidence>
<dbReference type="KEGG" id="arw:MB46_17940"/>
<dbReference type="AlphaFoldDB" id="A0A0U3QK87"/>
<protein>
    <submittedName>
        <fullName evidence="1">Uncharacterized protein</fullName>
    </submittedName>
</protein>
<proteinExistence type="predicted"/>
<accession>A0A1H5MB63</accession>
<gene>
    <name evidence="1" type="ORF">SAMN04489740_2847</name>
</gene>
<reference evidence="1 2" key="1">
    <citation type="submission" date="2016-10" db="EMBL/GenBank/DDBJ databases">
        <authorList>
            <person name="de Groot N.N."/>
        </authorList>
    </citation>
    <scope>NUCLEOTIDE SEQUENCE [LARGE SCALE GENOMIC DNA]</scope>
    <source>
        <strain evidence="1 2">DSM 22274</strain>
    </source>
</reference>
<name>A0A0U3QK87_9MICC</name>
<accession>A0A0U3QK87</accession>